<gene>
    <name evidence="1" type="ORF">B9T62_31550</name>
</gene>
<dbReference type="RefSeq" id="WP_087918863.1">
    <property type="nucleotide sequence ID" value="NZ_CP021780.1"/>
</dbReference>
<organism evidence="1 2">
    <name type="scientific">Paenibacillus donghaensis</name>
    <dbReference type="NCBI Taxonomy" id="414771"/>
    <lineage>
        <taxon>Bacteria</taxon>
        <taxon>Bacillati</taxon>
        <taxon>Bacillota</taxon>
        <taxon>Bacilli</taxon>
        <taxon>Bacillales</taxon>
        <taxon>Paenibacillaceae</taxon>
        <taxon>Paenibacillus</taxon>
    </lineage>
</organism>
<evidence type="ECO:0000313" key="2">
    <source>
        <dbReference type="Proteomes" id="UP000249890"/>
    </source>
</evidence>
<keyword evidence="2" id="KW-1185">Reference proteome</keyword>
<protein>
    <recommendedName>
        <fullName evidence="3">DNA-binding protein</fullName>
    </recommendedName>
</protein>
<dbReference type="AlphaFoldDB" id="A0A2Z2KFI0"/>
<reference evidence="1 2" key="1">
    <citation type="submission" date="2017-06" db="EMBL/GenBank/DDBJ databases">
        <title>Complete genome sequence of Paenibacillus donghaensis KCTC 13049T isolated from East Sea sediment, South Korea.</title>
        <authorList>
            <person name="Jung B.K."/>
            <person name="Hong S.-J."/>
            <person name="Shin J.-H."/>
        </authorList>
    </citation>
    <scope>NUCLEOTIDE SEQUENCE [LARGE SCALE GENOMIC DNA]</scope>
    <source>
        <strain evidence="1 2">KCTC 13049</strain>
    </source>
</reference>
<proteinExistence type="predicted"/>
<dbReference type="Proteomes" id="UP000249890">
    <property type="component" value="Chromosome"/>
</dbReference>
<dbReference type="EMBL" id="CP021780">
    <property type="protein sequence ID" value="ASA24894.1"/>
    <property type="molecule type" value="Genomic_DNA"/>
</dbReference>
<accession>A0A2Z2KFI0</accession>
<evidence type="ECO:0000313" key="1">
    <source>
        <dbReference type="EMBL" id="ASA24894.1"/>
    </source>
</evidence>
<dbReference type="OrthoDB" id="2512975at2"/>
<sequence>MLESALFFEQWNKLIYTADILHNYAQRIYEERQYYKAKGLAIPLIKMEHPLVYYFGFSQQMRGIAYQKLERYEQAKDSIYRYAELGWIEDLGEEGIEIARNFRFLAKVNLYAVEILSGRTELLNDYVRFLQTYPKGMLDGLDVIIQTALCYKLNVDEQLCLLSDQIAGIKTEKDAEVQSKYSKFTSLVDLYNKQKAQYTGYLV</sequence>
<dbReference type="KEGG" id="pdh:B9T62_31550"/>
<name>A0A2Z2KFI0_9BACL</name>
<evidence type="ECO:0008006" key="3">
    <source>
        <dbReference type="Google" id="ProtNLM"/>
    </source>
</evidence>